<dbReference type="PANTHER" id="PTHR21496">
    <property type="entry name" value="FERREDOXIN-RELATED"/>
    <property type="match status" value="1"/>
</dbReference>
<dbReference type="GO" id="GO:0051537">
    <property type="term" value="F:2 iron, 2 sulfur cluster binding"/>
    <property type="evidence" value="ECO:0007669"/>
    <property type="project" value="UniProtKB-KW"/>
</dbReference>
<organism evidence="6 7">
    <name type="scientific">Eiseniibacteriota bacterium</name>
    <dbReference type="NCBI Taxonomy" id="2212470"/>
    <lineage>
        <taxon>Bacteria</taxon>
        <taxon>Candidatus Eiseniibacteriota</taxon>
    </lineage>
</organism>
<evidence type="ECO:0000256" key="2">
    <source>
        <dbReference type="ARBA" id="ARBA00022723"/>
    </source>
</evidence>
<dbReference type="SUPFAM" id="SSF50022">
    <property type="entry name" value="ISP domain"/>
    <property type="match status" value="1"/>
</dbReference>
<name>A0A849SLH9_UNCEI</name>
<evidence type="ECO:0000256" key="3">
    <source>
        <dbReference type="ARBA" id="ARBA00023004"/>
    </source>
</evidence>
<dbReference type="CDD" id="cd03528">
    <property type="entry name" value="Rieske_RO_ferredoxin"/>
    <property type="match status" value="1"/>
</dbReference>
<gene>
    <name evidence="6" type="ORF">HOP12_15025</name>
</gene>
<evidence type="ECO:0000256" key="1">
    <source>
        <dbReference type="ARBA" id="ARBA00022714"/>
    </source>
</evidence>
<dbReference type="EMBL" id="JABFRW010000196">
    <property type="protein sequence ID" value="NOT35456.1"/>
    <property type="molecule type" value="Genomic_DNA"/>
</dbReference>
<dbReference type="AlphaFoldDB" id="A0A849SLH9"/>
<dbReference type="Pfam" id="PF00355">
    <property type="entry name" value="Rieske"/>
    <property type="match status" value="1"/>
</dbReference>
<dbReference type="InterPro" id="IPR036922">
    <property type="entry name" value="Rieske_2Fe-2S_sf"/>
</dbReference>
<proteinExistence type="predicted"/>
<keyword evidence="2" id="KW-0479">Metal-binding</keyword>
<keyword evidence="3" id="KW-0408">Iron</keyword>
<evidence type="ECO:0000259" key="5">
    <source>
        <dbReference type="PROSITE" id="PS51296"/>
    </source>
</evidence>
<comment type="caution">
    <text evidence="6">The sequence shown here is derived from an EMBL/GenBank/DDBJ whole genome shotgun (WGS) entry which is preliminary data.</text>
</comment>
<evidence type="ECO:0000256" key="4">
    <source>
        <dbReference type="ARBA" id="ARBA00023014"/>
    </source>
</evidence>
<dbReference type="InterPro" id="IPR017941">
    <property type="entry name" value="Rieske_2Fe-2S"/>
</dbReference>
<reference evidence="6 7" key="1">
    <citation type="submission" date="2020-04" db="EMBL/GenBank/DDBJ databases">
        <title>Metagenomic profiling of ammonia- and methane-oxidizing microorganisms in a Dutch drinking water treatment plant.</title>
        <authorList>
            <person name="Poghosyan L."/>
            <person name="Leucker S."/>
        </authorList>
    </citation>
    <scope>NUCLEOTIDE SEQUENCE [LARGE SCALE GENOMIC DNA]</scope>
    <source>
        <strain evidence="6">S-RSF-IL-03</strain>
    </source>
</reference>
<keyword evidence="1" id="KW-0001">2Fe-2S</keyword>
<feature type="domain" description="Rieske" evidence="5">
    <location>
        <begin position="9"/>
        <end position="105"/>
    </location>
</feature>
<evidence type="ECO:0000313" key="7">
    <source>
        <dbReference type="Proteomes" id="UP000580839"/>
    </source>
</evidence>
<dbReference type="PANTHER" id="PTHR21496:SF23">
    <property type="entry name" value="3-PHENYLPROPIONATE_CINNAMIC ACID DIOXYGENASE FERREDOXIN SUBUNIT"/>
    <property type="match status" value="1"/>
</dbReference>
<dbReference type="Gene3D" id="2.102.10.10">
    <property type="entry name" value="Rieske [2Fe-2S] iron-sulphur domain"/>
    <property type="match status" value="1"/>
</dbReference>
<protein>
    <submittedName>
        <fullName evidence="6">Non-heme iron oxygenase ferredoxin subunit</fullName>
    </submittedName>
</protein>
<dbReference type="Proteomes" id="UP000580839">
    <property type="component" value="Unassembled WGS sequence"/>
</dbReference>
<dbReference type="PROSITE" id="PS51296">
    <property type="entry name" value="RIESKE"/>
    <property type="match status" value="1"/>
</dbReference>
<evidence type="ECO:0000313" key="6">
    <source>
        <dbReference type="EMBL" id="NOT35456.1"/>
    </source>
</evidence>
<keyword evidence="4" id="KW-0411">Iron-sulfur</keyword>
<dbReference type="GO" id="GO:0046872">
    <property type="term" value="F:metal ion binding"/>
    <property type="evidence" value="ECO:0007669"/>
    <property type="project" value="UniProtKB-KW"/>
</dbReference>
<accession>A0A849SLH9</accession>
<sequence length="108" mass="11420">MTSATTDGFVTVARVGEIPSGGVKVVRFEDQPVAVFHVDGSYYALDDLCTHDGGELASGTVDGHVIECPRHGARFDIRTGAVLCMPATAPVPTYSVRLKGDEIQVGWA</sequence>